<keyword evidence="6" id="KW-0472">Membrane</keyword>
<evidence type="ECO:0000256" key="1">
    <source>
        <dbReference type="ARBA" id="ARBA00004167"/>
    </source>
</evidence>
<feature type="non-terminal residue" evidence="7">
    <location>
        <position position="1"/>
    </location>
</feature>
<evidence type="ECO:0000256" key="2">
    <source>
        <dbReference type="ARBA" id="ARBA00009995"/>
    </source>
</evidence>
<proteinExistence type="inferred from homology"/>
<gene>
    <name evidence="7" type="primary">Ugt1a1_3</name>
    <name evidence="7" type="ORF">CALNIC_R05589</name>
</gene>
<accession>A0A7K6SNG4</accession>
<organism evidence="7 8">
    <name type="scientific">Caloenas nicobarica</name>
    <name type="common">Nicobar pigeon</name>
    <dbReference type="NCBI Taxonomy" id="187106"/>
    <lineage>
        <taxon>Eukaryota</taxon>
        <taxon>Metazoa</taxon>
        <taxon>Chordata</taxon>
        <taxon>Craniata</taxon>
        <taxon>Vertebrata</taxon>
        <taxon>Euteleostomi</taxon>
        <taxon>Archelosauria</taxon>
        <taxon>Archosauria</taxon>
        <taxon>Dinosauria</taxon>
        <taxon>Saurischia</taxon>
        <taxon>Theropoda</taxon>
        <taxon>Coelurosauria</taxon>
        <taxon>Aves</taxon>
        <taxon>Neognathae</taxon>
        <taxon>Neoaves</taxon>
        <taxon>Columbimorphae</taxon>
        <taxon>Columbiformes</taxon>
        <taxon>Columbidae</taxon>
        <taxon>Caloenas</taxon>
    </lineage>
</organism>
<comment type="caution">
    <text evidence="7">The sequence shown here is derived from an EMBL/GenBank/DDBJ whole genome shotgun (WGS) entry which is preliminary data.</text>
</comment>
<dbReference type="EMBL" id="VZSB01000922">
    <property type="protein sequence ID" value="NWW99871.1"/>
    <property type="molecule type" value="Genomic_DNA"/>
</dbReference>
<dbReference type="GO" id="GO:0008194">
    <property type="term" value="F:UDP-glycosyltransferase activity"/>
    <property type="evidence" value="ECO:0007669"/>
    <property type="project" value="InterPro"/>
</dbReference>
<name>A0A7K6SNG4_CALNI</name>
<dbReference type="InterPro" id="IPR050271">
    <property type="entry name" value="UDP-glycosyltransferase"/>
</dbReference>
<dbReference type="GO" id="GO:0016020">
    <property type="term" value="C:membrane"/>
    <property type="evidence" value="ECO:0007669"/>
    <property type="project" value="UniProtKB-SubCell"/>
</dbReference>
<reference evidence="7 8" key="1">
    <citation type="submission" date="2019-09" db="EMBL/GenBank/DDBJ databases">
        <title>Bird 10,000 Genomes (B10K) Project - Family phase.</title>
        <authorList>
            <person name="Zhang G."/>
        </authorList>
    </citation>
    <scope>NUCLEOTIDE SEQUENCE [LARGE SCALE GENOMIC DNA]</scope>
    <source>
        <strain evidence="7">OUT-0007</strain>
        <tissue evidence="7">Blood</tissue>
    </source>
</reference>
<evidence type="ECO:0000313" key="7">
    <source>
        <dbReference type="EMBL" id="NWW99871.1"/>
    </source>
</evidence>
<dbReference type="Pfam" id="PF00201">
    <property type="entry name" value="UDPGT"/>
    <property type="match status" value="1"/>
</dbReference>
<dbReference type="Proteomes" id="UP000546235">
    <property type="component" value="Unassembled WGS sequence"/>
</dbReference>
<protein>
    <submittedName>
        <fullName evidence="7">UD11 glucuronosyltransferase</fullName>
    </submittedName>
</protein>
<evidence type="ECO:0000256" key="3">
    <source>
        <dbReference type="ARBA" id="ARBA00022676"/>
    </source>
</evidence>
<keyword evidence="4 7" id="KW-0808">Transferase</keyword>
<evidence type="ECO:0000256" key="6">
    <source>
        <dbReference type="ARBA" id="ARBA00022989"/>
    </source>
</evidence>
<dbReference type="AlphaFoldDB" id="A0A7K6SNG4"/>
<keyword evidence="3" id="KW-0328">Glycosyltransferase</keyword>
<evidence type="ECO:0000256" key="5">
    <source>
        <dbReference type="ARBA" id="ARBA00022692"/>
    </source>
</evidence>
<keyword evidence="6" id="KW-1133">Transmembrane helix</keyword>
<evidence type="ECO:0000256" key="4">
    <source>
        <dbReference type="ARBA" id="ARBA00022679"/>
    </source>
</evidence>
<dbReference type="Gene3D" id="3.40.50.2000">
    <property type="entry name" value="Glycogen Phosphorylase B"/>
    <property type="match status" value="1"/>
</dbReference>
<evidence type="ECO:0000313" key="8">
    <source>
        <dbReference type="Proteomes" id="UP000546235"/>
    </source>
</evidence>
<dbReference type="InterPro" id="IPR002213">
    <property type="entry name" value="UDP_glucos_trans"/>
</dbReference>
<dbReference type="SUPFAM" id="SSF53756">
    <property type="entry name" value="UDP-Glycosyltransferase/glycogen phosphorylase"/>
    <property type="match status" value="1"/>
</dbReference>
<comment type="subcellular location">
    <subcellularLocation>
        <location evidence="1">Membrane</location>
        <topology evidence="1">Single-pass membrane protein</topology>
    </subcellularLocation>
</comment>
<comment type="similarity">
    <text evidence="2">Belongs to the UDP-glycosyltransferase family.</text>
</comment>
<dbReference type="PANTHER" id="PTHR48043:SF161">
    <property type="entry name" value="UDP GLUCURONOSYLTRANSFERASE FAMILY 1 MEMBER A1"/>
    <property type="match status" value="1"/>
</dbReference>
<keyword evidence="5" id="KW-0812">Transmembrane</keyword>
<dbReference type="PANTHER" id="PTHR48043">
    <property type="entry name" value="EG:EG0003.4 PROTEIN-RELATED"/>
    <property type="match status" value="1"/>
</dbReference>
<sequence>EKLTERGHEVVVLTPEVSWTVRNTGQYKMKSYPVSYTVEELDNAFHDYVAAHLKGLPFPLNVLVLYNSAVHVFSTFFVHCKELFSNKETLQYLNQSGFDAVLTDPIFMCGATLANYLALPFVFFMRGLPCNLHYTATQCPSPLSYTPRTFTFNSDRMTFFQRVENALVSLLELVYCNGYYEDALTLSSEVLQRDVSLIDLLNSASVSLLRYDFVFEYVRPVMPNMIFIGGINCAQRKPLSK</sequence>
<feature type="non-terminal residue" evidence="7">
    <location>
        <position position="241"/>
    </location>
</feature>
<keyword evidence="8" id="KW-1185">Reference proteome</keyword>